<dbReference type="PROSITE" id="PS00134">
    <property type="entry name" value="TRYPSIN_HIS"/>
    <property type="match status" value="1"/>
</dbReference>
<evidence type="ECO:0000256" key="2">
    <source>
        <dbReference type="ARBA" id="ARBA00024195"/>
    </source>
</evidence>
<keyword evidence="3" id="KW-0378">Hydrolase</keyword>
<dbReference type="AlphaFoldDB" id="A0AA39I9Z7"/>
<evidence type="ECO:0000313" key="6">
    <source>
        <dbReference type="EMBL" id="KAK0420533.1"/>
    </source>
</evidence>
<evidence type="ECO:0000256" key="3">
    <source>
        <dbReference type="RuleBase" id="RU363034"/>
    </source>
</evidence>
<dbReference type="PRINTS" id="PR00722">
    <property type="entry name" value="CHYMOTRYPSIN"/>
</dbReference>
<feature type="signal peptide" evidence="4">
    <location>
        <begin position="1"/>
        <end position="19"/>
    </location>
</feature>
<dbReference type="GO" id="GO:0004252">
    <property type="term" value="F:serine-type endopeptidase activity"/>
    <property type="evidence" value="ECO:0007669"/>
    <property type="project" value="InterPro"/>
</dbReference>
<keyword evidence="4" id="KW-0732">Signal</keyword>
<dbReference type="Proteomes" id="UP001175271">
    <property type="component" value="Unassembled WGS sequence"/>
</dbReference>
<reference evidence="6" key="1">
    <citation type="submission" date="2023-06" db="EMBL/GenBank/DDBJ databases">
        <title>Genomic analysis of the entomopathogenic nematode Steinernema hermaphroditum.</title>
        <authorList>
            <person name="Schwarz E.M."/>
            <person name="Heppert J.K."/>
            <person name="Baniya A."/>
            <person name="Schwartz H.T."/>
            <person name="Tan C.-H."/>
            <person name="Antoshechkin I."/>
            <person name="Sternberg P.W."/>
            <person name="Goodrich-Blair H."/>
            <person name="Dillman A.R."/>
        </authorList>
    </citation>
    <scope>NUCLEOTIDE SEQUENCE</scope>
    <source>
        <strain evidence="6">PS9179</strain>
        <tissue evidence="6">Whole animal</tissue>
    </source>
</reference>
<dbReference type="InterPro" id="IPR043504">
    <property type="entry name" value="Peptidase_S1_PA_chymotrypsin"/>
</dbReference>
<evidence type="ECO:0000313" key="7">
    <source>
        <dbReference type="Proteomes" id="UP001175271"/>
    </source>
</evidence>
<keyword evidence="3" id="KW-0645">Protease</keyword>
<feature type="domain" description="Peptidase S1" evidence="5">
    <location>
        <begin position="32"/>
        <end position="275"/>
    </location>
</feature>
<keyword evidence="3" id="KW-0720">Serine protease</keyword>
<dbReference type="InterPro" id="IPR009003">
    <property type="entry name" value="Peptidase_S1_PA"/>
</dbReference>
<evidence type="ECO:0000256" key="4">
    <source>
        <dbReference type="SAM" id="SignalP"/>
    </source>
</evidence>
<protein>
    <recommendedName>
        <fullName evidence="5">Peptidase S1 domain-containing protein</fullName>
    </recommendedName>
</protein>
<evidence type="ECO:0000256" key="1">
    <source>
        <dbReference type="ARBA" id="ARBA00023157"/>
    </source>
</evidence>
<dbReference type="SUPFAM" id="SSF50494">
    <property type="entry name" value="Trypsin-like serine proteases"/>
    <property type="match status" value="1"/>
</dbReference>
<dbReference type="PANTHER" id="PTHR24256">
    <property type="entry name" value="TRYPTASE-RELATED"/>
    <property type="match status" value="1"/>
</dbReference>
<dbReference type="InterPro" id="IPR001254">
    <property type="entry name" value="Trypsin_dom"/>
</dbReference>
<name>A0AA39I9Z7_9BILA</name>
<dbReference type="InterPro" id="IPR018114">
    <property type="entry name" value="TRYPSIN_HIS"/>
</dbReference>
<comment type="caution">
    <text evidence="6">The sequence shown here is derived from an EMBL/GenBank/DDBJ whole genome shotgun (WGS) entry which is preliminary data.</text>
</comment>
<dbReference type="FunFam" id="2.40.10.10:FF:000068">
    <property type="entry name" value="transmembrane protease serine 2"/>
    <property type="match status" value="1"/>
</dbReference>
<dbReference type="InterPro" id="IPR001314">
    <property type="entry name" value="Peptidase_S1A"/>
</dbReference>
<evidence type="ECO:0000259" key="5">
    <source>
        <dbReference type="PROSITE" id="PS50240"/>
    </source>
</evidence>
<dbReference type="InterPro" id="IPR051487">
    <property type="entry name" value="Ser/Thr_Proteases_Immune/Dev"/>
</dbReference>
<gene>
    <name evidence="6" type="ORF">QR680_014744</name>
</gene>
<dbReference type="EMBL" id="JAUCMV010000002">
    <property type="protein sequence ID" value="KAK0420533.1"/>
    <property type="molecule type" value="Genomic_DNA"/>
</dbReference>
<feature type="chain" id="PRO_5041266052" description="Peptidase S1 domain-containing protein" evidence="4">
    <location>
        <begin position="20"/>
        <end position="282"/>
    </location>
</feature>
<accession>A0AA39I9Z7</accession>
<keyword evidence="7" id="KW-1185">Reference proteome</keyword>
<keyword evidence="1" id="KW-1015">Disulfide bond</keyword>
<dbReference type="PROSITE" id="PS00135">
    <property type="entry name" value="TRYPSIN_SER"/>
    <property type="match status" value="1"/>
</dbReference>
<dbReference type="CDD" id="cd00190">
    <property type="entry name" value="Tryp_SPc"/>
    <property type="match status" value="1"/>
</dbReference>
<dbReference type="PROSITE" id="PS50240">
    <property type="entry name" value="TRYPSIN_DOM"/>
    <property type="match status" value="1"/>
</dbReference>
<dbReference type="SMART" id="SM00020">
    <property type="entry name" value="Tryp_SPc"/>
    <property type="match status" value="1"/>
</dbReference>
<dbReference type="Gene3D" id="2.40.10.10">
    <property type="entry name" value="Trypsin-like serine proteases"/>
    <property type="match status" value="1"/>
</dbReference>
<dbReference type="Pfam" id="PF00089">
    <property type="entry name" value="Trypsin"/>
    <property type="match status" value="1"/>
</dbReference>
<organism evidence="6 7">
    <name type="scientific">Steinernema hermaphroditum</name>
    <dbReference type="NCBI Taxonomy" id="289476"/>
    <lineage>
        <taxon>Eukaryota</taxon>
        <taxon>Metazoa</taxon>
        <taxon>Ecdysozoa</taxon>
        <taxon>Nematoda</taxon>
        <taxon>Chromadorea</taxon>
        <taxon>Rhabditida</taxon>
        <taxon>Tylenchina</taxon>
        <taxon>Panagrolaimomorpha</taxon>
        <taxon>Strongyloidoidea</taxon>
        <taxon>Steinernematidae</taxon>
        <taxon>Steinernema</taxon>
    </lineage>
</organism>
<sequence>MRILTCVLLFSTFLWHLEGSLFQGGLKTTELVFGGSRARVGQFPSQVYIDFFAKALGQNASCGGTLLSTTHVLTAAHCVVAMGGYKTIMVGDINRRNPSASAQWRGIKHIHTHPKYVHGALPEHNDIAIVELDKPVKLNKNVQLIKIAKNDALLTRKRIAVVSGWGTIGYNGNISLATDYLLYAELSLFSFNACNATYWHALHDTEICAGARNKGAGSGDSGGPLQVTHNGKAYQIGVVSWSLADHDAHQHHQDKYPAVYTRVSSYCDFIERILKKSYCVNI</sequence>
<comment type="similarity">
    <text evidence="2">Belongs to the peptidase S1 family. CLIP subfamily.</text>
</comment>
<dbReference type="GO" id="GO:0006508">
    <property type="term" value="P:proteolysis"/>
    <property type="evidence" value="ECO:0007669"/>
    <property type="project" value="UniProtKB-KW"/>
</dbReference>
<proteinExistence type="inferred from homology"/>
<dbReference type="InterPro" id="IPR033116">
    <property type="entry name" value="TRYPSIN_SER"/>
</dbReference>